<proteinExistence type="predicted"/>
<accession>A0ABS3FPX7</accession>
<sequence length="68" mass="7899">MALTTTEEEQVRQLLLRESAQKQKAILSSKESLKEWLKETAILVVKKLTEAVIELLIDHLIRRPIPYD</sequence>
<comment type="caution">
    <text evidence="1">The sequence shown here is derived from an EMBL/GenBank/DDBJ whole genome shotgun (WGS) entry which is preliminary data.</text>
</comment>
<dbReference type="Proteomes" id="UP000664844">
    <property type="component" value="Unassembled WGS sequence"/>
</dbReference>
<evidence type="ECO:0000313" key="1">
    <source>
        <dbReference type="EMBL" id="MBO0348863.1"/>
    </source>
</evidence>
<evidence type="ECO:0000313" key="2">
    <source>
        <dbReference type="Proteomes" id="UP000664844"/>
    </source>
</evidence>
<organism evidence="1 2">
    <name type="scientific">Phormidium pseudopriestleyi FRX01</name>
    <dbReference type="NCBI Taxonomy" id="1759528"/>
    <lineage>
        <taxon>Bacteria</taxon>
        <taxon>Bacillati</taxon>
        <taxon>Cyanobacteriota</taxon>
        <taxon>Cyanophyceae</taxon>
        <taxon>Oscillatoriophycideae</taxon>
        <taxon>Oscillatoriales</taxon>
        <taxon>Oscillatoriaceae</taxon>
        <taxon>Phormidium</taxon>
    </lineage>
</organism>
<protein>
    <submittedName>
        <fullName evidence="1">Uncharacterized protein</fullName>
    </submittedName>
</protein>
<dbReference type="RefSeq" id="WP_207087405.1">
    <property type="nucleotide sequence ID" value="NZ_JAFLQW010000194.1"/>
</dbReference>
<dbReference type="EMBL" id="JAFLQW010000194">
    <property type="protein sequence ID" value="MBO0348863.1"/>
    <property type="molecule type" value="Genomic_DNA"/>
</dbReference>
<reference evidence="1 2" key="1">
    <citation type="submission" date="2021-03" db="EMBL/GenBank/DDBJ databases">
        <title>Metabolic Capacity of the Antarctic Cyanobacterium Phormidium pseudopriestleyi that Sustains Oxygenic Photosynthesis in the Presence of Hydrogen Sulfide.</title>
        <authorList>
            <person name="Lumian J.E."/>
            <person name="Jungblut A.D."/>
            <person name="Dillon M.L."/>
            <person name="Hawes I."/>
            <person name="Doran P.T."/>
            <person name="Mackey T.J."/>
            <person name="Dick G.J."/>
            <person name="Grettenberger C.L."/>
            <person name="Sumner D.Y."/>
        </authorList>
    </citation>
    <scope>NUCLEOTIDE SEQUENCE [LARGE SCALE GENOMIC DNA]</scope>
    <source>
        <strain evidence="1 2">FRX01</strain>
    </source>
</reference>
<name>A0ABS3FPX7_9CYAN</name>
<gene>
    <name evidence="1" type="ORF">J0895_07070</name>
</gene>
<keyword evidence="2" id="KW-1185">Reference proteome</keyword>